<name>J9DL55_EDHAE</name>
<dbReference type="HOGENOM" id="CLU_2263702_0_0_1"/>
<dbReference type="VEuPathDB" id="MicrosporidiaDB:EDEG_03467"/>
<keyword evidence="1" id="KW-1133">Transmembrane helix</keyword>
<evidence type="ECO:0000313" key="2">
    <source>
        <dbReference type="EMBL" id="EJW02082.1"/>
    </source>
</evidence>
<accession>J9DL55</accession>
<gene>
    <name evidence="2" type="ORF">EDEG_03467</name>
</gene>
<comment type="caution">
    <text evidence="2">The sequence shown here is derived from an EMBL/GenBank/DDBJ whole genome shotgun (WGS) entry which is preliminary data.</text>
</comment>
<dbReference type="AlphaFoldDB" id="J9DL55"/>
<dbReference type="InParanoid" id="J9DL55"/>
<keyword evidence="3" id="KW-1185">Reference proteome</keyword>
<dbReference type="Proteomes" id="UP000003163">
    <property type="component" value="Unassembled WGS sequence"/>
</dbReference>
<reference evidence="2 3" key="1">
    <citation type="submission" date="2011-08" db="EMBL/GenBank/DDBJ databases">
        <authorList>
            <person name="Liu Z.J."/>
            <person name="Shi F.L."/>
            <person name="Lu J.Q."/>
            <person name="Li M."/>
            <person name="Wang Z.L."/>
        </authorList>
    </citation>
    <scope>NUCLEOTIDE SEQUENCE [LARGE SCALE GENOMIC DNA]</scope>
    <source>
        <strain evidence="2 3">USNM 41457</strain>
    </source>
</reference>
<evidence type="ECO:0000256" key="1">
    <source>
        <dbReference type="SAM" id="Phobius"/>
    </source>
</evidence>
<sequence>MRNSRCLGTNVELTSTYITDSTFVQALDFYILKGLSFISITTFVILASTPKILQKCRNPPKTSPYSTDIIQSVSKAKKDDTRLKILIKKINRSILLVINSFYP</sequence>
<feature type="transmembrane region" description="Helical" evidence="1">
    <location>
        <begin position="29"/>
        <end position="47"/>
    </location>
</feature>
<proteinExistence type="predicted"/>
<evidence type="ECO:0000313" key="3">
    <source>
        <dbReference type="Proteomes" id="UP000003163"/>
    </source>
</evidence>
<reference evidence="3" key="2">
    <citation type="submission" date="2015-07" db="EMBL/GenBank/DDBJ databases">
        <title>Contrasting host-pathogen interactions and genome evolution in two generalist and specialist microsporidian pathogens of mosquitoes.</title>
        <authorList>
            <consortium name="The Broad Institute Genomics Platform"/>
            <consortium name="The Broad Institute Genome Sequencing Center for Infectious Disease"/>
            <person name="Cuomo C.A."/>
            <person name="Sanscrainte N.D."/>
            <person name="Goldberg J.M."/>
            <person name="Heiman D."/>
            <person name="Young S."/>
            <person name="Zeng Q."/>
            <person name="Becnel J.J."/>
            <person name="Birren B.W."/>
        </authorList>
    </citation>
    <scope>NUCLEOTIDE SEQUENCE [LARGE SCALE GENOMIC DNA]</scope>
    <source>
        <strain evidence="3">USNM 41457</strain>
    </source>
</reference>
<keyword evidence="1" id="KW-0472">Membrane</keyword>
<keyword evidence="1" id="KW-0812">Transmembrane</keyword>
<protein>
    <submittedName>
        <fullName evidence="2">Uncharacterized protein</fullName>
    </submittedName>
</protein>
<dbReference type="EMBL" id="AFBI03000091">
    <property type="protein sequence ID" value="EJW02082.1"/>
    <property type="molecule type" value="Genomic_DNA"/>
</dbReference>
<organism evidence="2 3">
    <name type="scientific">Edhazardia aedis (strain USNM 41457)</name>
    <name type="common">Microsporidian parasite</name>
    <dbReference type="NCBI Taxonomy" id="1003232"/>
    <lineage>
        <taxon>Eukaryota</taxon>
        <taxon>Fungi</taxon>
        <taxon>Fungi incertae sedis</taxon>
        <taxon>Microsporidia</taxon>
        <taxon>Edhazardia</taxon>
    </lineage>
</organism>